<accession>A0ABW2SXY5</accession>
<dbReference type="Gene3D" id="3.40.50.1820">
    <property type="entry name" value="alpha/beta hydrolase"/>
    <property type="match status" value="1"/>
</dbReference>
<dbReference type="EMBL" id="JBHTEE010000001">
    <property type="protein sequence ID" value="MFC7600716.1"/>
    <property type="molecule type" value="Genomic_DNA"/>
</dbReference>
<comment type="caution">
    <text evidence="1">The sequence shown here is derived from an EMBL/GenBank/DDBJ whole genome shotgun (WGS) entry which is preliminary data.</text>
</comment>
<dbReference type="InterPro" id="IPR029058">
    <property type="entry name" value="AB_hydrolase_fold"/>
</dbReference>
<evidence type="ECO:0000313" key="1">
    <source>
        <dbReference type="EMBL" id="MFC7600716.1"/>
    </source>
</evidence>
<gene>
    <name evidence="1" type="ORF">ACFQVD_11475</name>
</gene>
<dbReference type="Proteomes" id="UP001596514">
    <property type="component" value="Unassembled WGS sequence"/>
</dbReference>
<dbReference type="RefSeq" id="WP_343965069.1">
    <property type="nucleotide sequence ID" value="NZ_BAAAGK010000026.1"/>
</dbReference>
<keyword evidence="1" id="KW-0378">Hydrolase</keyword>
<proteinExistence type="predicted"/>
<reference evidence="2" key="1">
    <citation type="journal article" date="2019" name="Int. J. Syst. Evol. Microbiol.">
        <title>The Global Catalogue of Microorganisms (GCM) 10K type strain sequencing project: providing services to taxonomists for standard genome sequencing and annotation.</title>
        <authorList>
            <consortium name="The Broad Institute Genomics Platform"/>
            <consortium name="The Broad Institute Genome Sequencing Center for Infectious Disease"/>
            <person name="Wu L."/>
            <person name="Ma J."/>
        </authorList>
    </citation>
    <scope>NUCLEOTIDE SEQUENCE [LARGE SCALE GENOMIC DNA]</scope>
    <source>
        <strain evidence="2">JCM 10083</strain>
    </source>
</reference>
<dbReference type="SUPFAM" id="SSF53474">
    <property type="entry name" value="alpha/beta-Hydrolases"/>
    <property type="match status" value="1"/>
</dbReference>
<organism evidence="1 2">
    <name type="scientific">Streptosporangium amethystogenes subsp. fukuiense</name>
    <dbReference type="NCBI Taxonomy" id="698418"/>
    <lineage>
        <taxon>Bacteria</taxon>
        <taxon>Bacillati</taxon>
        <taxon>Actinomycetota</taxon>
        <taxon>Actinomycetes</taxon>
        <taxon>Streptosporangiales</taxon>
        <taxon>Streptosporangiaceae</taxon>
        <taxon>Streptosporangium</taxon>
    </lineage>
</organism>
<protein>
    <submittedName>
        <fullName evidence="1">Alpha/beta fold hydrolase</fullName>
    </submittedName>
</protein>
<evidence type="ECO:0000313" key="2">
    <source>
        <dbReference type="Proteomes" id="UP001596514"/>
    </source>
</evidence>
<name>A0ABW2SXY5_9ACTN</name>
<keyword evidence="2" id="KW-1185">Reference proteome</keyword>
<sequence length="57" mass="6135">MAARLAEVAPSWRVEIVPDTGHALPVEAPDLVTERILTFLGQAQAEIATPEHSTDRG</sequence>
<dbReference type="GO" id="GO:0016787">
    <property type="term" value="F:hydrolase activity"/>
    <property type="evidence" value="ECO:0007669"/>
    <property type="project" value="UniProtKB-KW"/>
</dbReference>